<keyword evidence="3" id="KW-0949">S-adenosyl-L-methionine</keyword>
<dbReference type="Gene3D" id="3.40.50.150">
    <property type="entry name" value="Vaccinia Virus protein VP39"/>
    <property type="match status" value="2"/>
</dbReference>
<dbReference type="HOGENOM" id="CLU_063228_1_0_2"/>
<reference evidence="5 6" key="1">
    <citation type="journal article" date="2000" name="Nature">
        <title>The genome sequence of the thermoacidophilic scavenger Thermoplasma acidophilum.</title>
        <authorList>
            <person name="Ruepp A."/>
            <person name="Graml W."/>
            <person name="Santos-Martinez M.L."/>
            <person name="Koretke K.K."/>
            <person name="Volker C."/>
            <person name="Mewes H.W."/>
            <person name="Frishman D."/>
            <person name="Stocker S."/>
            <person name="Lupas A.N."/>
            <person name="Baumeister W."/>
        </authorList>
    </citation>
    <scope>NUCLEOTIDE SEQUENCE [LARGE SCALE GENOMIC DNA]</scope>
    <source>
        <strain evidence="6">ATCC 25905 / DSM 1728 / JCM 9062 / NBRC 15155 / AMRC-C165</strain>
    </source>
</reference>
<dbReference type="GO" id="GO:0009307">
    <property type="term" value="P:DNA restriction-modification system"/>
    <property type="evidence" value="ECO:0007669"/>
    <property type="project" value="UniProtKB-KW"/>
</dbReference>
<dbReference type="Proteomes" id="UP000001024">
    <property type="component" value="Chromosome"/>
</dbReference>
<evidence type="ECO:0000256" key="2">
    <source>
        <dbReference type="ARBA" id="ARBA00022679"/>
    </source>
</evidence>
<keyword evidence="2" id="KW-0808">Transferase</keyword>
<dbReference type="CDD" id="cd02440">
    <property type="entry name" value="AdoMet_MTases"/>
    <property type="match status" value="1"/>
</dbReference>
<dbReference type="Pfam" id="PF01555">
    <property type="entry name" value="N6_N4_Mtase"/>
    <property type="match status" value="1"/>
</dbReference>
<dbReference type="InterPro" id="IPR002941">
    <property type="entry name" value="DNA_methylase_N4/N6"/>
</dbReference>
<proteinExistence type="inferred from homology"/>
<dbReference type="GO" id="GO:0003677">
    <property type="term" value="F:DNA binding"/>
    <property type="evidence" value="ECO:0007669"/>
    <property type="project" value="InterPro"/>
</dbReference>
<protein>
    <recommendedName>
        <fullName evidence="3">Type II methyltransferase</fullName>
        <ecNumber evidence="3">2.1.1.113</ecNumber>
    </recommendedName>
    <alternativeName>
        <fullName evidence="3">N-4 cytosine-specific methyltransferase</fullName>
    </alternativeName>
</protein>
<dbReference type="InParanoid" id="Q9HLB1"/>
<dbReference type="STRING" id="273075.gene:9571535"/>
<keyword evidence="6" id="KW-1185">Reference proteome</keyword>
<gene>
    <name evidence="5" type="ordered locus">Ta0318</name>
</gene>
<dbReference type="PANTHER" id="PTHR13370:SF3">
    <property type="entry name" value="TRNA (GUANINE(10)-N2)-METHYLTRANSFERASE HOMOLOG"/>
    <property type="match status" value="1"/>
</dbReference>
<keyword evidence="3" id="KW-0680">Restriction system</keyword>
<dbReference type="GO" id="GO:0015667">
    <property type="term" value="F:site-specific DNA-methyltransferase (cytosine-N4-specific) activity"/>
    <property type="evidence" value="ECO:0007669"/>
    <property type="project" value="UniProtKB-EC"/>
</dbReference>
<sequence>MDTVRKVTGSLRSTVGNGIDGGESVTVNADAFYQIIDKIERSRTTERAIHYADEIYRMAFRPRKLPYSDMDLSRWREYGDVITDSLWIFKERDYSGSKLGWYWGNFVPQIPRQMMMRYTKRNEWVIDPFSGSGTTLIEAKKLGRNAIGIEINPEVSRRSSEIIRKIRGDGLARIYTENSMTVDIKHLMDENGIDRFSMAILHPPYHDIIKFSDDPGDLSNARSVDDFLVMLSRVVKNIADHLEDGRFMAMVIGDKYRKGEWIPLGFYAMQAVMNISFRLKSTIVKNFEFTRGKAGSEALWRYRALSGGFYVFKHEYIFLFQKT</sequence>
<dbReference type="PaxDb" id="273075-Ta0318m"/>
<dbReference type="SUPFAM" id="SSF53335">
    <property type="entry name" value="S-adenosyl-L-methionine-dependent methyltransferases"/>
    <property type="match status" value="2"/>
</dbReference>
<dbReference type="PRINTS" id="PR00508">
    <property type="entry name" value="S21N4MTFRASE"/>
</dbReference>
<dbReference type="EC" id="2.1.1.113" evidence="3"/>
<comment type="catalytic activity">
    <reaction evidence="3">
        <text>a 2'-deoxycytidine in DNA + S-adenosyl-L-methionine = an N(4)-methyl-2'-deoxycytidine in DNA + S-adenosyl-L-homocysteine + H(+)</text>
        <dbReference type="Rhea" id="RHEA:16857"/>
        <dbReference type="Rhea" id="RHEA-COMP:11369"/>
        <dbReference type="Rhea" id="RHEA-COMP:13674"/>
        <dbReference type="ChEBI" id="CHEBI:15378"/>
        <dbReference type="ChEBI" id="CHEBI:57856"/>
        <dbReference type="ChEBI" id="CHEBI:59789"/>
        <dbReference type="ChEBI" id="CHEBI:85452"/>
        <dbReference type="ChEBI" id="CHEBI:137933"/>
        <dbReference type="EC" id="2.1.1.113"/>
    </reaction>
</comment>
<evidence type="ECO:0000259" key="4">
    <source>
        <dbReference type="Pfam" id="PF01555"/>
    </source>
</evidence>
<dbReference type="KEGG" id="tac:Ta0318"/>
<evidence type="ECO:0000313" key="6">
    <source>
        <dbReference type="Proteomes" id="UP000001024"/>
    </source>
</evidence>
<dbReference type="GO" id="GO:0009007">
    <property type="term" value="F:site-specific DNA-methyltransferase (adenine-specific) activity"/>
    <property type="evidence" value="ECO:0007669"/>
    <property type="project" value="TreeGrafter"/>
</dbReference>
<dbReference type="InterPro" id="IPR029063">
    <property type="entry name" value="SAM-dependent_MTases_sf"/>
</dbReference>
<accession>Q9HLB1</accession>
<feature type="domain" description="DNA methylase N-4/N-6" evidence="4">
    <location>
        <begin position="66"/>
        <end position="157"/>
    </location>
</feature>
<keyword evidence="1 3" id="KW-0489">Methyltransferase</keyword>
<evidence type="ECO:0000256" key="1">
    <source>
        <dbReference type="ARBA" id="ARBA00022603"/>
    </source>
</evidence>
<evidence type="ECO:0000256" key="3">
    <source>
        <dbReference type="RuleBase" id="RU362026"/>
    </source>
</evidence>
<name>Q9HLB1_THEAC</name>
<dbReference type="GO" id="GO:0008170">
    <property type="term" value="F:N-methyltransferase activity"/>
    <property type="evidence" value="ECO:0007669"/>
    <property type="project" value="InterPro"/>
</dbReference>
<dbReference type="EnsemblBacteria" id="CAC11463">
    <property type="protein sequence ID" value="CAC11463"/>
    <property type="gene ID" value="CAC11463"/>
</dbReference>
<organism evidence="5 6">
    <name type="scientific">Thermoplasma acidophilum (strain ATCC 25905 / DSM 1728 / JCM 9062 / NBRC 15155 / AMRC-C165)</name>
    <dbReference type="NCBI Taxonomy" id="273075"/>
    <lineage>
        <taxon>Archaea</taxon>
        <taxon>Methanobacteriati</taxon>
        <taxon>Thermoplasmatota</taxon>
        <taxon>Thermoplasmata</taxon>
        <taxon>Thermoplasmatales</taxon>
        <taxon>Thermoplasmataceae</taxon>
        <taxon>Thermoplasma</taxon>
    </lineage>
</organism>
<evidence type="ECO:0000313" key="5">
    <source>
        <dbReference type="EMBL" id="CAC11463.1"/>
    </source>
</evidence>
<dbReference type="PANTHER" id="PTHR13370">
    <property type="entry name" value="RNA METHYLASE-RELATED"/>
    <property type="match status" value="1"/>
</dbReference>
<dbReference type="InterPro" id="IPR001091">
    <property type="entry name" value="RM_Methyltransferase"/>
</dbReference>
<dbReference type="EMBL" id="AL445063">
    <property type="protein sequence ID" value="CAC11463.1"/>
    <property type="molecule type" value="Genomic_DNA"/>
</dbReference>
<dbReference type="eggNOG" id="arCOG00129">
    <property type="taxonomic scope" value="Archaea"/>
</dbReference>
<dbReference type="GO" id="GO:0032259">
    <property type="term" value="P:methylation"/>
    <property type="evidence" value="ECO:0007669"/>
    <property type="project" value="UniProtKB-KW"/>
</dbReference>
<dbReference type="AlphaFoldDB" id="Q9HLB1"/>
<comment type="similarity">
    <text evidence="3">Belongs to the N(4)/N(6)-methyltransferase family.</text>
</comment>
<dbReference type="REBASE" id="4818">
    <property type="entry name" value="M.ThaIV"/>
</dbReference>
<dbReference type="GO" id="GO:0005737">
    <property type="term" value="C:cytoplasm"/>
    <property type="evidence" value="ECO:0007669"/>
    <property type="project" value="TreeGrafter"/>
</dbReference>